<evidence type="ECO:0000313" key="1">
    <source>
        <dbReference type="EMBL" id="AIQ71707.1"/>
    </source>
</evidence>
<reference evidence="1 2" key="1">
    <citation type="submission" date="2014-08" db="EMBL/GenBank/DDBJ databases">
        <title>Comparative genomics of the Paenibacillus odorifer group.</title>
        <authorList>
            <person name="den Bakker H.C."/>
            <person name="Tsai Y.-C."/>
            <person name="Martin N."/>
            <person name="Korlach J."/>
            <person name="Wiedmann M."/>
        </authorList>
    </citation>
    <scope>NUCLEOTIDE SEQUENCE [LARGE SCALE GENOMIC DNA]</scope>
    <source>
        <strain evidence="1 2">DSM 15220</strain>
    </source>
</reference>
<keyword evidence="2" id="KW-1185">Reference proteome</keyword>
<dbReference type="Proteomes" id="UP000029500">
    <property type="component" value="Chromosome"/>
</dbReference>
<dbReference type="InterPro" id="IPR014985">
    <property type="entry name" value="WbqC"/>
</dbReference>
<gene>
    <name evidence="1" type="ORF">PGRAT_32050</name>
</gene>
<name>A0A089MEH5_9BACL</name>
<dbReference type="AlphaFoldDB" id="A0A089MEH5"/>
<dbReference type="HOGENOM" id="CLU_079350_0_0_9"/>
<dbReference type="OrthoDB" id="3611744at2"/>
<dbReference type="eggNOG" id="COG4122">
    <property type="taxonomic scope" value="Bacteria"/>
</dbReference>
<dbReference type="Pfam" id="PF08889">
    <property type="entry name" value="WbqC"/>
    <property type="match status" value="1"/>
</dbReference>
<organism evidence="1 2">
    <name type="scientific">Paenibacillus graminis</name>
    <dbReference type="NCBI Taxonomy" id="189425"/>
    <lineage>
        <taxon>Bacteria</taxon>
        <taxon>Bacillati</taxon>
        <taxon>Bacillota</taxon>
        <taxon>Bacilli</taxon>
        <taxon>Bacillales</taxon>
        <taxon>Paenibacillaceae</taxon>
        <taxon>Paenibacillus</taxon>
    </lineage>
</organism>
<dbReference type="KEGG" id="pgm:PGRAT_32050"/>
<proteinExistence type="predicted"/>
<accession>A0A089MEH5</accession>
<evidence type="ECO:0000313" key="2">
    <source>
        <dbReference type="Proteomes" id="UP000029500"/>
    </source>
</evidence>
<dbReference type="EMBL" id="CP009287">
    <property type="protein sequence ID" value="AIQ71707.1"/>
    <property type="molecule type" value="Genomic_DNA"/>
</dbReference>
<dbReference type="STRING" id="189425.PGRAT_32050"/>
<protein>
    <submittedName>
        <fullName evidence="1">WbqC-like protein</fullName>
    </submittedName>
</protein>
<sequence>MKIGIMQPYFLPYLGYFQLINEVDLFVIYDNIQYTKKGWVNRNRYLAQGKDHYFTINLKKESDFLDIRERHISEAFNSTKCINQLKQAYKKAPYYEEIIALVEKCFTYNSRNLFEFIHHSVHIIVSYLGIDTKIVKSSSLDIDSSLKSQDRVIAICKALNGTEYINPIGGVDLYSKDVFSKYDLDLKFICMEPLQYEQFGNEFIPALSIIDVLMFNSREQVIGILKRCQIN</sequence>
<dbReference type="RefSeq" id="WP_025705695.1">
    <property type="nucleotide sequence ID" value="NZ_CP009287.1"/>
</dbReference>